<accession>A0A840TRJ5</accession>
<dbReference type="Proteomes" id="UP000557307">
    <property type="component" value="Unassembled WGS sequence"/>
</dbReference>
<dbReference type="InterPro" id="IPR001789">
    <property type="entry name" value="Sig_transdc_resp-reg_receiver"/>
</dbReference>
<feature type="domain" description="HTH LytTR-type" evidence="4">
    <location>
        <begin position="149"/>
        <end position="247"/>
    </location>
</feature>
<gene>
    <name evidence="5" type="ORF">HNQ92_000771</name>
</gene>
<dbReference type="GO" id="GO:0005829">
    <property type="term" value="C:cytosol"/>
    <property type="evidence" value="ECO:0007669"/>
    <property type="project" value="TreeGrafter"/>
</dbReference>
<reference evidence="5 6" key="1">
    <citation type="submission" date="2020-08" db="EMBL/GenBank/DDBJ databases">
        <title>Genomic Encyclopedia of Type Strains, Phase IV (KMG-IV): sequencing the most valuable type-strain genomes for metagenomic binning, comparative biology and taxonomic classification.</title>
        <authorList>
            <person name="Goeker M."/>
        </authorList>
    </citation>
    <scope>NUCLEOTIDE SEQUENCE [LARGE SCALE GENOMIC DNA]</scope>
    <source>
        <strain evidence="5 6">DSM 105074</strain>
    </source>
</reference>
<dbReference type="InterPro" id="IPR007492">
    <property type="entry name" value="LytTR_DNA-bd_dom"/>
</dbReference>
<proteinExistence type="predicted"/>
<dbReference type="Gene3D" id="2.40.50.1020">
    <property type="entry name" value="LytTr DNA-binding domain"/>
    <property type="match status" value="1"/>
</dbReference>
<dbReference type="RefSeq" id="WP_184171146.1">
    <property type="nucleotide sequence ID" value="NZ_JACHGF010000001.1"/>
</dbReference>
<dbReference type="Pfam" id="PF00072">
    <property type="entry name" value="Response_reg"/>
    <property type="match status" value="1"/>
</dbReference>
<keyword evidence="6" id="KW-1185">Reference proteome</keyword>
<feature type="modified residue" description="4-aspartylphosphate" evidence="2">
    <location>
        <position position="59"/>
    </location>
</feature>
<dbReference type="FunFam" id="3.40.50.2300:FF:000051">
    <property type="entry name" value="Two-component response regulator yehT"/>
    <property type="match status" value="1"/>
</dbReference>
<organism evidence="5 6">
    <name type="scientific">Rhabdobacter roseus</name>
    <dbReference type="NCBI Taxonomy" id="1655419"/>
    <lineage>
        <taxon>Bacteria</taxon>
        <taxon>Pseudomonadati</taxon>
        <taxon>Bacteroidota</taxon>
        <taxon>Cytophagia</taxon>
        <taxon>Cytophagales</taxon>
        <taxon>Cytophagaceae</taxon>
        <taxon>Rhabdobacter</taxon>
    </lineage>
</organism>
<dbReference type="GO" id="GO:0000156">
    <property type="term" value="F:phosphorelay response regulator activity"/>
    <property type="evidence" value="ECO:0007669"/>
    <property type="project" value="TreeGrafter"/>
</dbReference>
<sequence>MHRPEPVKCLIVDDEPPALEVLKTYLKAVPSLRLVGECTNALEAFQRLREEAVDVLFLDIQMPQLKGTELVRSLKNPPKVIFTTAHREYALDGFELDAVDYLLKPFSFDRFLKAVDKLPFGREGGTLSAVTGAMPVVAPPVVPESAEFLYFRSDRKMVKVFLHEILYLESLKDYVRIVTQSGQVITKQPISSVEEMLPERSFRRIHRSYLVSLDKVTSFTATHLTLGSKELPIGKLYKHEVEKALRG</sequence>
<dbReference type="SMART" id="SM00850">
    <property type="entry name" value="LytTR"/>
    <property type="match status" value="1"/>
</dbReference>
<dbReference type="PANTHER" id="PTHR48111:SF17">
    <property type="entry name" value="TRANSCRIPTIONAL REGULATORY PROTEIN YPDB"/>
    <property type="match status" value="1"/>
</dbReference>
<protein>
    <submittedName>
        <fullName evidence="5">DNA-binding LytR/AlgR family response regulator</fullName>
    </submittedName>
</protein>
<dbReference type="EMBL" id="JACHGF010000001">
    <property type="protein sequence ID" value="MBB5282650.1"/>
    <property type="molecule type" value="Genomic_DNA"/>
</dbReference>
<dbReference type="Pfam" id="PF04397">
    <property type="entry name" value="LytTR"/>
    <property type="match status" value="1"/>
</dbReference>
<dbReference type="InterPro" id="IPR011006">
    <property type="entry name" value="CheY-like_superfamily"/>
</dbReference>
<dbReference type="Gene3D" id="3.40.50.2300">
    <property type="match status" value="1"/>
</dbReference>
<dbReference type="InterPro" id="IPR039420">
    <property type="entry name" value="WalR-like"/>
</dbReference>
<dbReference type="GO" id="GO:0000976">
    <property type="term" value="F:transcription cis-regulatory region binding"/>
    <property type="evidence" value="ECO:0007669"/>
    <property type="project" value="TreeGrafter"/>
</dbReference>
<dbReference type="PROSITE" id="PS50110">
    <property type="entry name" value="RESPONSE_REGULATORY"/>
    <property type="match status" value="1"/>
</dbReference>
<keyword evidence="1 5" id="KW-0238">DNA-binding</keyword>
<evidence type="ECO:0000256" key="1">
    <source>
        <dbReference type="ARBA" id="ARBA00023125"/>
    </source>
</evidence>
<feature type="domain" description="Response regulatory" evidence="3">
    <location>
        <begin position="8"/>
        <end position="119"/>
    </location>
</feature>
<evidence type="ECO:0000313" key="6">
    <source>
        <dbReference type="Proteomes" id="UP000557307"/>
    </source>
</evidence>
<dbReference type="PANTHER" id="PTHR48111">
    <property type="entry name" value="REGULATOR OF RPOS"/>
    <property type="match status" value="1"/>
</dbReference>
<keyword evidence="2" id="KW-0597">Phosphoprotein</keyword>
<comment type="caution">
    <text evidence="5">The sequence shown here is derived from an EMBL/GenBank/DDBJ whole genome shotgun (WGS) entry which is preliminary data.</text>
</comment>
<evidence type="ECO:0000256" key="2">
    <source>
        <dbReference type="PROSITE-ProRule" id="PRU00169"/>
    </source>
</evidence>
<dbReference type="AlphaFoldDB" id="A0A840TRJ5"/>
<evidence type="ECO:0000313" key="5">
    <source>
        <dbReference type="EMBL" id="MBB5282650.1"/>
    </source>
</evidence>
<dbReference type="GO" id="GO:0032993">
    <property type="term" value="C:protein-DNA complex"/>
    <property type="evidence" value="ECO:0007669"/>
    <property type="project" value="TreeGrafter"/>
</dbReference>
<dbReference type="SMART" id="SM00448">
    <property type="entry name" value="REC"/>
    <property type="match status" value="1"/>
</dbReference>
<evidence type="ECO:0000259" key="4">
    <source>
        <dbReference type="PROSITE" id="PS50930"/>
    </source>
</evidence>
<dbReference type="SUPFAM" id="SSF52172">
    <property type="entry name" value="CheY-like"/>
    <property type="match status" value="1"/>
</dbReference>
<evidence type="ECO:0000259" key="3">
    <source>
        <dbReference type="PROSITE" id="PS50110"/>
    </source>
</evidence>
<dbReference type="GO" id="GO:0006355">
    <property type="term" value="P:regulation of DNA-templated transcription"/>
    <property type="evidence" value="ECO:0007669"/>
    <property type="project" value="TreeGrafter"/>
</dbReference>
<dbReference type="PROSITE" id="PS50930">
    <property type="entry name" value="HTH_LYTTR"/>
    <property type="match status" value="1"/>
</dbReference>
<name>A0A840TRJ5_9BACT</name>